<reference evidence="7 8" key="1">
    <citation type="submission" date="2023-05" db="EMBL/GenBank/DDBJ databases">
        <title>A 100% complete, gapless, phased diploid assembly of the Scenedesmus obliquus UTEX 3031 genome.</title>
        <authorList>
            <person name="Biondi T.C."/>
            <person name="Hanschen E.R."/>
            <person name="Kwon T."/>
            <person name="Eng W."/>
            <person name="Kruse C.P.S."/>
            <person name="Koehler S.I."/>
            <person name="Kunde Y."/>
            <person name="Gleasner C.D."/>
            <person name="You Mak K.T."/>
            <person name="Polle J."/>
            <person name="Hovde B.T."/>
            <person name="Starkenburg S.R."/>
        </authorList>
    </citation>
    <scope>NUCLEOTIDE SEQUENCE [LARGE SCALE GENOMIC DNA]</scope>
    <source>
        <strain evidence="7 8">DOE0152z</strain>
    </source>
</reference>
<keyword evidence="3" id="KW-0408">Iron</keyword>
<evidence type="ECO:0000259" key="6">
    <source>
        <dbReference type="PROSITE" id="PS51184"/>
    </source>
</evidence>
<dbReference type="Pfam" id="PF02373">
    <property type="entry name" value="JmjC"/>
    <property type="match status" value="1"/>
</dbReference>
<evidence type="ECO:0000256" key="2">
    <source>
        <dbReference type="ARBA" id="ARBA00023002"/>
    </source>
</evidence>
<protein>
    <recommendedName>
        <fullName evidence="6">JmjC domain-containing protein</fullName>
    </recommendedName>
</protein>
<dbReference type="EMBL" id="CP126218">
    <property type="protein sequence ID" value="WIA20016.1"/>
    <property type="molecule type" value="Genomic_DNA"/>
</dbReference>
<dbReference type="SMART" id="SM00558">
    <property type="entry name" value="JmjC"/>
    <property type="match status" value="1"/>
</dbReference>
<accession>A0ABY8UHZ1</accession>
<keyword evidence="2" id="KW-0560">Oxidoreductase</keyword>
<dbReference type="InterPro" id="IPR050690">
    <property type="entry name" value="JHDM1_Histone_Demethylase"/>
</dbReference>
<dbReference type="PROSITE" id="PS51184">
    <property type="entry name" value="JMJC"/>
    <property type="match status" value="1"/>
</dbReference>
<evidence type="ECO:0000313" key="8">
    <source>
        <dbReference type="Proteomes" id="UP001244341"/>
    </source>
</evidence>
<keyword evidence="1" id="KW-0479">Metal-binding</keyword>
<dbReference type="Gene3D" id="2.60.120.650">
    <property type="entry name" value="Cupin"/>
    <property type="match status" value="1"/>
</dbReference>
<keyword evidence="4" id="KW-0805">Transcription regulation</keyword>
<evidence type="ECO:0000256" key="3">
    <source>
        <dbReference type="ARBA" id="ARBA00023004"/>
    </source>
</evidence>
<evidence type="ECO:0000256" key="4">
    <source>
        <dbReference type="ARBA" id="ARBA00023015"/>
    </source>
</evidence>
<gene>
    <name evidence="7" type="ORF">OEZ85_005885</name>
</gene>
<sequence>MSAAGTARRSSRPRKQVDYDEDKLCADAAGVLAAAAVDYQQYSQLLLQADSDPSALSTAKAGEVTAEALLAAGFTQPLLLQPVQDSSAATAAALGMRLPAGGLSLQLLLQQLGQQQRVPVIDVASQEAVPAMSLGQWVSYMTAPDRASQPLLNVLSLSLAGTPLRQQVSAPELVYKLDLTTQAWPQQQQQQQGHTPAAAAAAAAVPLPSCRCPRSVLLYCLSSPGGCYTDWHVDFGGSAVWYHMLQGVKVFLVAPPTPHNLAAFESWANDSSQARQWLGASLQGCAKVLLAAGSTMLLPPGWPHAVVTLQDSLAIGGNFLTSCHLGQHLAVWPDSS</sequence>
<evidence type="ECO:0000256" key="1">
    <source>
        <dbReference type="ARBA" id="ARBA00022723"/>
    </source>
</evidence>
<dbReference type="Proteomes" id="UP001244341">
    <property type="component" value="Chromosome 11b"/>
</dbReference>
<dbReference type="PANTHER" id="PTHR23123">
    <property type="entry name" value="PHD/F-BOX CONTAINING PROTEIN"/>
    <property type="match status" value="1"/>
</dbReference>
<evidence type="ECO:0000313" key="7">
    <source>
        <dbReference type="EMBL" id="WIA20016.1"/>
    </source>
</evidence>
<feature type="domain" description="JmjC" evidence="6">
    <location>
        <begin position="184"/>
        <end position="336"/>
    </location>
</feature>
<dbReference type="SUPFAM" id="SSF51197">
    <property type="entry name" value="Clavaminate synthase-like"/>
    <property type="match status" value="1"/>
</dbReference>
<keyword evidence="5" id="KW-0804">Transcription</keyword>
<organism evidence="7 8">
    <name type="scientific">Tetradesmus obliquus</name>
    <name type="common">Green alga</name>
    <name type="synonym">Acutodesmus obliquus</name>
    <dbReference type="NCBI Taxonomy" id="3088"/>
    <lineage>
        <taxon>Eukaryota</taxon>
        <taxon>Viridiplantae</taxon>
        <taxon>Chlorophyta</taxon>
        <taxon>core chlorophytes</taxon>
        <taxon>Chlorophyceae</taxon>
        <taxon>CS clade</taxon>
        <taxon>Sphaeropleales</taxon>
        <taxon>Scenedesmaceae</taxon>
        <taxon>Tetradesmus</taxon>
    </lineage>
</organism>
<evidence type="ECO:0000256" key="5">
    <source>
        <dbReference type="ARBA" id="ARBA00023163"/>
    </source>
</evidence>
<name>A0ABY8UHZ1_TETOB</name>
<dbReference type="InterPro" id="IPR003347">
    <property type="entry name" value="JmjC_dom"/>
</dbReference>
<proteinExistence type="predicted"/>
<keyword evidence="8" id="KW-1185">Reference proteome</keyword>